<dbReference type="SUPFAM" id="SSF55729">
    <property type="entry name" value="Acyl-CoA N-acyltransferases (Nat)"/>
    <property type="match status" value="2"/>
</dbReference>
<keyword evidence="1" id="KW-0808">Transferase</keyword>
<dbReference type="KEGG" id="syc:syc1706_d"/>
<organism evidence="3 4">
    <name type="scientific">Synechococcus sp. (strain ATCC 27144 / PCC 6301 / SAUG 1402/1)</name>
    <name type="common">Anacystis nidulans</name>
    <dbReference type="NCBI Taxonomy" id="269084"/>
    <lineage>
        <taxon>Bacteria</taxon>
        <taxon>Bacillati</taxon>
        <taxon>Cyanobacteriota</taxon>
        <taxon>Cyanophyceae</taxon>
        <taxon>Synechococcales</taxon>
        <taxon>Synechococcaceae</taxon>
        <taxon>Synechococcus</taxon>
    </lineage>
</organism>
<evidence type="ECO:0000256" key="2">
    <source>
        <dbReference type="ARBA" id="ARBA00023315"/>
    </source>
</evidence>
<dbReference type="eggNOG" id="COG0456">
    <property type="taxonomic scope" value="Bacteria"/>
</dbReference>
<dbReference type="EMBL" id="AP008231">
    <property type="protein sequence ID" value="BAD79896.1"/>
    <property type="molecule type" value="Genomic_DNA"/>
</dbReference>
<dbReference type="GO" id="GO:0016746">
    <property type="term" value="F:acyltransferase activity"/>
    <property type="evidence" value="ECO:0007669"/>
    <property type="project" value="UniProtKB-KW"/>
</dbReference>
<protein>
    <recommendedName>
        <fullName evidence="5">N-acetyltransferase domain-containing protein</fullName>
    </recommendedName>
</protein>
<gene>
    <name evidence="3" type="ordered locus">syc1706_d</name>
</gene>
<dbReference type="PANTHER" id="PTHR43800:SF1">
    <property type="entry name" value="PEPTIDYL-LYSINE N-ACETYLTRANSFERASE YJAB"/>
    <property type="match status" value="1"/>
</dbReference>
<dbReference type="PANTHER" id="PTHR43800">
    <property type="entry name" value="PEPTIDYL-LYSINE N-ACETYLTRANSFERASE YJAB"/>
    <property type="match status" value="1"/>
</dbReference>
<sequence>MSTLINNAESVQIRPLQYRDLTWLEPYWQSDCSGGISWDTLQRWFPRLKLLSTFPNPARHLAAIAVAESGQKPCGAIQISPFNHSRSTWRIDRVLALLPSLSEGQSLTLAQDVGIRLLRHCLETVWEARTWVGEVDSSDQSLIALYRQTGFQPLAQLNHWSLSPAQLATLAQREPDLPNLLPVSNVDAGLLYQLDTVSMPPLLRQTFDRHVDDFRISLLRRWSIGFWQWLNGHHRCSGYVFEPQRKAAIAYFHLQIAEDSSQNHVARLTVHPAYTWLYPELIAHMARLLASCPAADLHLSSADYQPEREEYLKQIGAEHQGQRLLMARSVWHKLRETRFVSLEGLQLADVFNGLQPGRAPAPGRIGSTAPVPIRTRNAEPLLSTGWDLPPVL</sequence>
<dbReference type="RefSeq" id="WP_011244016.1">
    <property type="nucleotide sequence ID" value="NC_006576.1"/>
</dbReference>
<reference evidence="3 4" key="1">
    <citation type="journal article" date="2007" name="Photosyn. Res.">
        <title>Complete nucleotide sequence of the freshwater unicellular cyanobacterium Synechococcus elongatus PCC 6301 chromosome: gene content and organization.</title>
        <authorList>
            <person name="Sugita C."/>
            <person name="Ogata K."/>
            <person name="Shikata M."/>
            <person name="Jikuya H."/>
            <person name="Takano J."/>
            <person name="Furumichi M."/>
            <person name="Kanehisa M."/>
            <person name="Omata T."/>
            <person name="Sugiura M."/>
            <person name="Sugita M."/>
        </authorList>
    </citation>
    <scope>NUCLEOTIDE SEQUENCE [LARGE SCALE GENOMIC DNA]</scope>
    <source>
        <strain evidence="4">ATCC 27144 / PCC 6301 / SAUG 1402/1</strain>
    </source>
</reference>
<accession>A0A0H3K720</accession>
<evidence type="ECO:0000256" key="1">
    <source>
        <dbReference type="ARBA" id="ARBA00022679"/>
    </source>
</evidence>
<dbReference type="AlphaFoldDB" id="A0A0H3K720"/>
<dbReference type="Gene3D" id="3.40.630.30">
    <property type="match status" value="1"/>
</dbReference>
<name>A0A0H3K720_SYNP6</name>
<dbReference type="Proteomes" id="UP000001175">
    <property type="component" value="Chromosome"/>
</dbReference>
<evidence type="ECO:0000313" key="3">
    <source>
        <dbReference type="EMBL" id="BAD79896.1"/>
    </source>
</evidence>
<proteinExistence type="predicted"/>
<dbReference type="InterPro" id="IPR016181">
    <property type="entry name" value="Acyl_CoA_acyltransferase"/>
</dbReference>
<evidence type="ECO:0000313" key="4">
    <source>
        <dbReference type="Proteomes" id="UP000001175"/>
    </source>
</evidence>
<keyword evidence="2" id="KW-0012">Acyltransferase</keyword>
<evidence type="ECO:0008006" key="5">
    <source>
        <dbReference type="Google" id="ProtNLM"/>
    </source>
</evidence>